<accession>J0DD92</accession>
<feature type="region of interest" description="Disordered" evidence="5">
    <location>
        <begin position="135"/>
        <end position="155"/>
    </location>
</feature>
<name>J0DD92_AURST</name>
<dbReference type="Proteomes" id="UP000006514">
    <property type="component" value="Unassembled WGS sequence"/>
</dbReference>
<keyword evidence="4" id="KW-0175">Coiled coil</keyword>
<dbReference type="Pfam" id="PF04082">
    <property type="entry name" value="Fungal_trans"/>
    <property type="match status" value="1"/>
</dbReference>
<dbReference type="GO" id="GO:0008270">
    <property type="term" value="F:zinc ion binding"/>
    <property type="evidence" value="ECO:0007669"/>
    <property type="project" value="InterPro"/>
</dbReference>
<dbReference type="CDD" id="cd12148">
    <property type="entry name" value="fungal_TF_MHR"/>
    <property type="match status" value="1"/>
</dbReference>
<feature type="compositionally biased region" description="Pro residues" evidence="5">
    <location>
        <begin position="761"/>
        <end position="804"/>
    </location>
</feature>
<feature type="coiled-coil region" evidence="4">
    <location>
        <begin position="84"/>
        <end position="111"/>
    </location>
</feature>
<dbReference type="SMART" id="SM00906">
    <property type="entry name" value="Fungal_trans"/>
    <property type="match status" value="1"/>
</dbReference>
<dbReference type="PANTHER" id="PTHR31001:SF56">
    <property type="entry name" value="ZN(2)-C6 FUNGAL-TYPE DOMAIN-CONTAINING PROTEIN"/>
    <property type="match status" value="1"/>
</dbReference>
<dbReference type="InterPro" id="IPR036864">
    <property type="entry name" value="Zn2-C6_fun-type_DNA-bd_sf"/>
</dbReference>
<dbReference type="eggNOG" id="ENOG502RYE1">
    <property type="taxonomic scope" value="Eukaryota"/>
</dbReference>
<evidence type="ECO:0000256" key="3">
    <source>
        <dbReference type="ARBA" id="ARBA00023242"/>
    </source>
</evidence>
<feature type="compositionally biased region" description="Polar residues" evidence="5">
    <location>
        <begin position="745"/>
        <end position="754"/>
    </location>
</feature>
<keyword evidence="2" id="KW-0479">Metal-binding</keyword>
<protein>
    <recommendedName>
        <fullName evidence="6">Zn(2)-C6 fungal-type domain-containing protein</fullName>
    </recommendedName>
</protein>
<evidence type="ECO:0000256" key="1">
    <source>
        <dbReference type="ARBA" id="ARBA00004123"/>
    </source>
</evidence>
<dbReference type="GO" id="GO:0005634">
    <property type="term" value="C:nucleus"/>
    <property type="evidence" value="ECO:0007669"/>
    <property type="project" value="UniProtKB-SubCell"/>
</dbReference>
<keyword evidence="8" id="KW-1185">Reference proteome</keyword>
<dbReference type="Gene3D" id="4.10.240.10">
    <property type="entry name" value="Zn(2)-C6 fungal-type DNA-binding domain"/>
    <property type="match status" value="1"/>
</dbReference>
<dbReference type="InterPro" id="IPR007219">
    <property type="entry name" value="XnlR_reg_dom"/>
</dbReference>
<evidence type="ECO:0000259" key="6">
    <source>
        <dbReference type="PROSITE" id="PS50048"/>
    </source>
</evidence>
<dbReference type="GO" id="GO:0006351">
    <property type="term" value="P:DNA-templated transcription"/>
    <property type="evidence" value="ECO:0007669"/>
    <property type="project" value="InterPro"/>
</dbReference>
<proteinExistence type="predicted"/>
<dbReference type="GO" id="GO:0000981">
    <property type="term" value="F:DNA-binding transcription factor activity, RNA polymerase II-specific"/>
    <property type="evidence" value="ECO:0007669"/>
    <property type="project" value="InterPro"/>
</dbReference>
<dbReference type="PROSITE" id="PS50048">
    <property type="entry name" value="ZN2_CY6_FUNGAL_2"/>
    <property type="match status" value="1"/>
</dbReference>
<dbReference type="PROSITE" id="PS00463">
    <property type="entry name" value="ZN2_CY6_FUNGAL_1"/>
    <property type="match status" value="1"/>
</dbReference>
<evidence type="ECO:0000256" key="4">
    <source>
        <dbReference type="SAM" id="Coils"/>
    </source>
</evidence>
<keyword evidence="3" id="KW-0539">Nucleus</keyword>
<evidence type="ECO:0000313" key="8">
    <source>
        <dbReference type="Proteomes" id="UP000006514"/>
    </source>
</evidence>
<feature type="compositionally biased region" description="Low complexity" evidence="5">
    <location>
        <begin position="879"/>
        <end position="897"/>
    </location>
</feature>
<gene>
    <name evidence="7" type="ORF">AURDEDRAFT_138647</name>
</gene>
<feature type="region of interest" description="Disordered" evidence="5">
    <location>
        <begin position="687"/>
        <end position="811"/>
    </location>
</feature>
<dbReference type="InParanoid" id="J0DD92"/>
<reference evidence="8" key="1">
    <citation type="journal article" date="2012" name="Science">
        <title>The Paleozoic origin of enzymatic lignin decomposition reconstructed from 31 fungal genomes.</title>
        <authorList>
            <person name="Floudas D."/>
            <person name="Binder M."/>
            <person name="Riley R."/>
            <person name="Barry K."/>
            <person name="Blanchette R.A."/>
            <person name="Henrissat B."/>
            <person name="Martinez A.T."/>
            <person name="Otillar R."/>
            <person name="Spatafora J.W."/>
            <person name="Yadav J.S."/>
            <person name="Aerts A."/>
            <person name="Benoit I."/>
            <person name="Boyd A."/>
            <person name="Carlson A."/>
            <person name="Copeland A."/>
            <person name="Coutinho P.M."/>
            <person name="de Vries R.P."/>
            <person name="Ferreira P."/>
            <person name="Findley K."/>
            <person name="Foster B."/>
            <person name="Gaskell J."/>
            <person name="Glotzer D."/>
            <person name="Gorecki P."/>
            <person name="Heitman J."/>
            <person name="Hesse C."/>
            <person name="Hori C."/>
            <person name="Igarashi K."/>
            <person name="Jurgens J.A."/>
            <person name="Kallen N."/>
            <person name="Kersten P."/>
            <person name="Kohler A."/>
            <person name="Kuees U."/>
            <person name="Kumar T.K.A."/>
            <person name="Kuo A."/>
            <person name="LaButti K."/>
            <person name="Larrondo L.F."/>
            <person name="Lindquist E."/>
            <person name="Ling A."/>
            <person name="Lombard V."/>
            <person name="Lucas S."/>
            <person name="Lundell T."/>
            <person name="Martin R."/>
            <person name="McLaughlin D.J."/>
            <person name="Morgenstern I."/>
            <person name="Morin E."/>
            <person name="Murat C."/>
            <person name="Nagy L.G."/>
            <person name="Nolan M."/>
            <person name="Ohm R.A."/>
            <person name="Patyshakuliyeva A."/>
            <person name="Rokas A."/>
            <person name="Ruiz-Duenas F.J."/>
            <person name="Sabat G."/>
            <person name="Salamov A."/>
            <person name="Samejima M."/>
            <person name="Schmutz J."/>
            <person name="Slot J.C."/>
            <person name="St John F."/>
            <person name="Stenlid J."/>
            <person name="Sun H."/>
            <person name="Sun S."/>
            <person name="Syed K."/>
            <person name="Tsang A."/>
            <person name="Wiebenga A."/>
            <person name="Young D."/>
            <person name="Pisabarro A."/>
            <person name="Eastwood D.C."/>
            <person name="Martin F."/>
            <person name="Cullen D."/>
            <person name="Grigoriev I.V."/>
            <person name="Hibbett D.S."/>
        </authorList>
    </citation>
    <scope>NUCLEOTIDE SEQUENCE [LARGE SCALE GENOMIC DNA]</scope>
    <source>
        <strain evidence="8">TFB10046</strain>
    </source>
</reference>
<dbReference type="PANTHER" id="PTHR31001">
    <property type="entry name" value="UNCHARACTERIZED TRANSCRIPTIONAL REGULATORY PROTEIN"/>
    <property type="match status" value="1"/>
</dbReference>
<dbReference type="InterPro" id="IPR050613">
    <property type="entry name" value="Sec_Metabolite_Reg"/>
</dbReference>
<evidence type="ECO:0000256" key="2">
    <source>
        <dbReference type="ARBA" id="ARBA00022723"/>
    </source>
</evidence>
<feature type="domain" description="Zn(2)-C6 fungal-type" evidence="6">
    <location>
        <begin position="37"/>
        <end position="66"/>
    </location>
</feature>
<dbReference type="SUPFAM" id="SSF57701">
    <property type="entry name" value="Zn2/Cys6 DNA-binding domain"/>
    <property type="match status" value="1"/>
</dbReference>
<dbReference type="InterPro" id="IPR001138">
    <property type="entry name" value="Zn2Cys6_DnaBD"/>
</dbReference>
<dbReference type="OrthoDB" id="424974at2759"/>
<sequence length="1061" mass="113744">MNGSASSSGGGGGGGEQLRAPGAEGVSRRSSGRGPLSCAECRRLKLKCDRVWPCGPCQRRGCSAICPDGSLIPGKSNRFILADTKQLHERIEELSNRIRELEKALEAAHASPSPHPLLSEELLRLKAPLQTSLELNDPTRWASSTPAPTPEDQNDKLLGTLTIDPSGASTFFGPAAGSEHLLQDTEDNVAPTDDTPGFPITLPIADPESARSDLHAALPDVPTAWNLVEAYFLHAAWMYDPVPRQQVEDVFISLYGDQATHQLPPQLQQRQYQRRLSGGAPPMWIQESPVSITGPDTFVEEALGTHDLAMFFIVLAIGAFVSPHTQPYAPDAERYHSCARAALALDGGVIDEIGLTGIQTLVLMCFYLQLSYRKSAPANSWAILGLSAKLSQSVHRDSGKWNLDATETQKRRTVFWELFTLDQLQSLGFGRPPSFALSHVDSELPADVQPGHSHTGEAEQGFHAWKFDYTRKVLASLIDQAFGAKPPPYSTIMQLDKLVREFAIPPTLMINPADTTAIGLTMQRVTAHILKETSVMYLHRSFFARAVAENPTDPLATKFAPSVAATTRSAMSIIDAVNGLFNQYTLIARFWFFWSHAMVLGSYAARIPGANNVREALSKFDDACVLFQKASASASVASAKALPILQKLQVKARQAYQDYQMNPPHRGRRPLHIVTAQADEDMAFFGKTTVIRKPSASPSTRSRRLSRSPSGRNSHFGSRNNSPLPSPKSNGGFDAFVPSPGAASGSFNDSGSTFLPSPGGLAPPSPGGLRPPSPGGGLRPPSPSSLRPPSPNLTPGGLRPPSPGRTPTASSYWAPASAWNLDDRAAGSSDQVHESSYSSLANWSGQRAPTPRSHSRSRSEHIPSPHSSGPHGMGHGHSHSISGSADFSQSMNMSGMNGSNGGLTAHHHPSRAHSLPHSGQELPRIQTPQPEPPQHASTLPLPPSPHMVAHSSSPMQMQSQPMMAMPMPMHTQSLPVLPSEAHGPGGGLQLQTGMSSSLEGLSVPQNSHVQGSPVSPLSPYDDPAYLSALLEGRLGTVGFGPGDQSLDAQWGKFVSDLGVQF</sequence>
<organism evidence="7 8">
    <name type="scientific">Auricularia subglabra (strain TFB-10046 / SS5)</name>
    <name type="common">White-rot fungus</name>
    <name type="synonym">Auricularia delicata (strain TFB10046)</name>
    <dbReference type="NCBI Taxonomy" id="717982"/>
    <lineage>
        <taxon>Eukaryota</taxon>
        <taxon>Fungi</taxon>
        <taxon>Dikarya</taxon>
        <taxon>Basidiomycota</taxon>
        <taxon>Agaricomycotina</taxon>
        <taxon>Agaricomycetes</taxon>
        <taxon>Auriculariales</taxon>
        <taxon>Auriculariaceae</taxon>
        <taxon>Auricularia</taxon>
    </lineage>
</organism>
<dbReference type="CDD" id="cd00067">
    <property type="entry name" value="GAL4"/>
    <property type="match status" value="1"/>
</dbReference>
<dbReference type="KEGG" id="adl:AURDEDRAFT_138647"/>
<dbReference type="SMART" id="SM00066">
    <property type="entry name" value="GAL4"/>
    <property type="match status" value="1"/>
</dbReference>
<feature type="region of interest" description="Disordered" evidence="5">
    <location>
        <begin position="1"/>
        <end position="36"/>
    </location>
</feature>
<feature type="compositionally biased region" description="Polar residues" evidence="5">
    <location>
        <begin position="715"/>
        <end position="729"/>
    </location>
</feature>
<dbReference type="AlphaFoldDB" id="J0DD92"/>
<evidence type="ECO:0000313" key="7">
    <source>
        <dbReference type="EMBL" id="EJD41354.1"/>
    </source>
</evidence>
<comment type="subcellular location">
    <subcellularLocation>
        <location evidence="1">Nucleus</location>
    </subcellularLocation>
</comment>
<feature type="compositionally biased region" description="Polar residues" evidence="5">
    <location>
        <begin position="828"/>
        <end position="847"/>
    </location>
</feature>
<feature type="region of interest" description="Disordered" evidence="5">
    <location>
        <begin position="824"/>
        <end position="952"/>
    </location>
</feature>
<evidence type="ECO:0000256" key="5">
    <source>
        <dbReference type="SAM" id="MobiDB-lite"/>
    </source>
</evidence>
<dbReference type="GO" id="GO:0003677">
    <property type="term" value="F:DNA binding"/>
    <property type="evidence" value="ECO:0007669"/>
    <property type="project" value="InterPro"/>
</dbReference>
<dbReference type="EMBL" id="JH687793">
    <property type="protein sequence ID" value="EJD41354.1"/>
    <property type="molecule type" value="Genomic_DNA"/>
</dbReference>